<organism evidence="2 3">
    <name type="scientific">Aplosporella prunicola CBS 121167</name>
    <dbReference type="NCBI Taxonomy" id="1176127"/>
    <lineage>
        <taxon>Eukaryota</taxon>
        <taxon>Fungi</taxon>
        <taxon>Dikarya</taxon>
        <taxon>Ascomycota</taxon>
        <taxon>Pezizomycotina</taxon>
        <taxon>Dothideomycetes</taxon>
        <taxon>Dothideomycetes incertae sedis</taxon>
        <taxon>Botryosphaeriales</taxon>
        <taxon>Aplosporellaceae</taxon>
        <taxon>Aplosporella</taxon>
    </lineage>
</organism>
<reference evidence="2" key="1">
    <citation type="journal article" date="2020" name="Stud. Mycol.">
        <title>101 Dothideomycetes genomes: a test case for predicting lifestyles and emergence of pathogens.</title>
        <authorList>
            <person name="Haridas S."/>
            <person name="Albert R."/>
            <person name="Binder M."/>
            <person name="Bloem J."/>
            <person name="Labutti K."/>
            <person name="Salamov A."/>
            <person name="Andreopoulos B."/>
            <person name="Baker S."/>
            <person name="Barry K."/>
            <person name="Bills G."/>
            <person name="Bluhm B."/>
            <person name="Cannon C."/>
            <person name="Castanera R."/>
            <person name="Culley D."/>
            <person name="Daum C."/>
            <person name="Ezra D."/>
            <person name="Gonzalez J."/>
            <person name="Henrissat B."/>
            <person name="Kuo A."/>
            <person name="Liang C."/>
            <person name="Lipzen A."/>
            <person name="Lutzoni F."/>
            <person name="Magnuson J."/>
            <person name="Mondo S."/>
            <person name="Nolan M."/>
            <person name="Ohm R."/>
            <person name="Pangilinan J."/>
            <person name="Park H.-J."/>
            <person name="Ramirez L."/>
            <person name="Alfaro M."/>
            <person name="Sun H."/>
            <person name="Tritt A."/>
            <person name="Yoshinaga Y."/>
            <person name="Zwiers L.-H."/>
            <person name="Turgeon B."/>
            <person name="Goodwin S."/>
            <person name="Spatafora J."/>
            <person name="Crous P."/>
            <person name="Grigoriev I."/>
        </authorList>
    </citation>
    <scope>NUCLEOTIDE SEQUENCE</scope>
    <source>
        <strain evidence="2">CBS 121167</strain>
    </source>
</reference>
<dbReference type="Proteomes" id="UP000799438">
    <property type="component" value="Unassembled WGS sequence"/>
</dbReference>
<feature type="region of interest" description="Disordered" evidence="1">
    <location>
        <begin position="152"/>
        <end position="173"/>
    </location>
</feature>
<gene>
    <name evidence="2" type="ORF">K452DRAFT_33176</name>
</gene>
<proteinExistence type="predicted"/>
<accession>A0A6A6BC82</accession>
<sequence>MPPRMKHKSWGQDHSYKEAWRRSAIGIAETDRSCLVSGQQGQRNLQSTAATARLGLPSARWHAIPSRCRWQDAFMATYCSRAVPARSGRRSLRGHGASLATGTRARSLFCGRGPIRTAAASKQTEEARQWISENAYDPGLWSCLVAGGNEGIGSRSRRPDGGSAGGRATRRAKGACEIQAANSEGERSDPGRVLDCVGVQKRSAGGLDGGRWVRISFRVPPCSELGRDPTPPTKALLASRPAPVSSRVC</sequence>
<dbReference type="RefSeq" id="XP_033397452.1">
    <property type="nucleotide sequence ID" value="XM_033545134.1"/>
</dbReference>
<dbReference type="AlphaFoldDB" id="A0A6A6BC82"/>
<name>A0A6A6BC82_9PEZI</name>
<evidence type="ECO:0000313" key="3">
    <source>
        <dbReference type="Proteomes" id="UP000799438"/>
    </source>
</evidence>
<evidence type="ECO:0000256" key="1">
    <source>
        <dbReference type="SAM" id="MobiDB-lite"/>
    </source>
</evidence>
<dbReference type="EMBL" id="ML995486">
    <property type="protein sequence ID" value="KAF2141740.1"/>
    <property type="molecule type" value="Genomic_DNA"/>
</dbReference>
<feature type="region of interest" description="Disordered" evidence="1">
    <location>
        <begin position="224"/>
        <end position="249"/>
    </location>
</feature>
<keyword evidence="3" id="KW-1185">Reference proteome</keyword>
<dbReference type="GeneID" id="54302630"/>
<evidence type="ECO:0000313" key="2">
    <source>
        <dbReference type="EMBL" id="KAF2141740.1"/>
    </source>
</evidence>
<protein>
    <submittedName>
        <fullName evidence="2">Uncharacterized protein</fullName>
    </submittedName>
</protein>